<name>A0A936YWU8_9HYPH</name>
<evidence type="ECO:0000313" key="13">
    <source>
        <dbReference type="Proteomes" id="UP000633219"/>
    </source>
</evidence>
<feature type="active site" evidence="7">
    <location>
        <position position="124"/>
    </location>
</feature>
<dbReference type="EMBL" id="JAEQNC010000018">
    <property type="protein sequence ID" value="MBL0375075.1"/>
    <property type="molecule type" value="Genomic_DNA"/>
</dbReference>
<dbReference type="PRINTS" id="PR00725">
    <property type="entry name" value="DADACBPTASE1"/>
</dbReference>
<dbReference type="Pfam" id="PF00768">
    <property type="entry name" value="Peptidase_S11"/>
    <property type="match status" value="1"/>
</dbReference>
<reference evidence="12" key="1">
    <citation type="submission" date="2021-01" db="EMBL/GenBank/DDBJ databases">
        <title>Rhizobium sp. strain KVB221 16S ribosomal RNA gene Genome sequencing and assembly.</title>
        <authorList>
            <person name="Kang M."/>
        </authorList>
    </citation>
    <scope>NUCLEOTIDE SEQUENCE</scope>
    <source>
        <strain evidence="12">KVB221</strain>
    </source>
</reference>
<proteinExistence type="inferred from homology"/>
<dbReference type="InterPro" id="IPR036680">
    <property type="entry name" value="SPOR-like_sf"/>
</dbReference>
<keyword evidence="2 10" id="KW-0732">Signal</keyword>
<keyword evidence="3" id="KW-0378">Hydrolase</keyword>
<keyword evidence="5" id="KW-0573">Peptidoglycan synthesis</keyword>
<organism evidence="12 13">
    <name type="scientific">Rhizobium setariae</name>
    <dbReference type="NCBI Taxonomy" id="2801340"/>
    <lineage>
        <taxon>Bacteria</taxon>
        <taxon>Pseudomonadati</taxon>
        <taxon>Pseudomonadota</taxon>
        <taxon>Alphaproteobacteria</taxon>
        <taxon>Hyphomicrobiales</taxon>
        <taxon>Rhizobiaceae</taxon>
        <taxon>Rhizobium/Agrobacterium group</taxon>
        <taxon>Rhizobium</taxon>
    </lineage>
</organism>
<feature type="chain" id="PRO_5037644939" evidence="10">
    <location>
        <begin position="35"/>
        <end position="477"/>
    </location>
</feature>
<evidence type="ECO:0000256" key="9">
    <source>
        <dbReference type="RuleBase" id="RU004016"/>
    </source>
</evidence>
<accession>A0A936YWU8</accession>
<evidence type="ECO:0000256" key="6">
    <source>
        <dbReference type="ARBA" id="ARBA00023316"/>
    </source>
</evidence>
<protein>
    <submittedName>
        <fullName evidence="12">D-alanyl-D-alanine carboxypeptidase</fullName>
    </submittedName>
</protein>
<dbReference type="PROSITE" id="PS51724">
    <property type="entry name" value="SPOR"/>
    <property type="match status" value="1"/>
</dbReference>
<feature type="domain" description="SPOR" evidence="11">
    <location>
        <begin position="393"/>
        <end position="477"/>
    </location>
</feature>
<dbReference type="GO" id="GO:0071555">
    <property type="term" value="P:cell wall organization"/>
    <property type="evidence" value="ECO:0007669"/>
    <property type="project" value="UniProtKB-KW"/>
</dbReference>
<dbReference type="Gene3D" id="3.30.70.1070">
    <property type="entry name" value="Sporulation related repeat"/>
    <property type="match status" value="1"/>
</dbReference>
<comment type="similarity">
    <text evidence="1 9">Belongs to the peptidase S11 family.</text>
</comment>
<dbReference type="InterPro" id="IPR007730">
    <property type="entry name" value="SPOR-like_dom"/>
</dbReference>
<evidence type="ECO:0000259" key="11">
    <source>
        <dbReference type="PROSITE" id="PS51724"/>
    </source>
</evidence>
<keyword evidence="6" id="KW-0961">Cell wall biogenesis/degradation</keyword>
<evidence type="ECO:0000256" key="4">
    <source>
        <dbReference type="ARBA" id="ARBA00022960"/>
    </source>
</evidence>
<dbReference type="GO" id="GO:0006508">
    <property type="term" value="P:proteolysis"/>
    <property type="evidence" value="ECO:0007669"/>
    <property type="project" value="InterPro"/>
</dbReference>
<dbReference type="InterPro" id="IPR001967">
    <property type="entry name" value="Peptidase_S11_N"/>
</dbReference>
<evidence type="ECO:0000256" key="5">
    <source>
        <dbReference type="ARBA" id="ARBA00022984"/>
    </source>
</evidence>
<evidence type="ECO:0000256" key="8">
    <source>
        <dbReference type="PIRSR" id="PIRSR618044-2"/>
    </source>
</evidence>
<comment type="caution">
    <text evidence="12">The sequence shown here is derived from an EMBL/GenBank/DDBJ whole genome shotgun (WGS) entry which is preliminary data.</text>
</comment>
<dbReference type="SUPFAM" id="SSF56601">
    <property type="entry name" value="beta-lactamase/transpeptidase-like"/>
    <property type="match status" value="1"/>
</dbReference>
<dbReference type="GO" id="GO:0009002">
    <property type="term" value="F:serine-type D-Ala-D-Ala carboxypeptidase activity"/>
    <property type="evidence" value="ECO:0007669"/>
    <property type="project" value="InterPro"/>
</dbReference>
<evidence type="ECO:0000256" key="2">
    <source>
        <dbReference type="ARBA" id="ARBA00022729"/>
    </source>
</evidence>
<dbReference type="PANTHER" id="PTHR21581:SF6">
    <property type="entry name" value="TRAFFICKING PROTEIN PARTICLE COMPLEX SUBUNIT 12"/>
    <property type="match status" value="1"/>
</dbReference>
<dbReference type="InterPro" id="IPR012338">
    <property type="entry name" value="Beta-lactam/transpept-like"/>
</dbReference>
<keyword evidence="13" id="KW-1185">Reference proteome</keyword>
<dbReference type="SUPFAM" id="SSF110997">
    <property type="entry name" value="Sporulation related repeat"/>
    <property type="match status" value="1"/>
</dbReference>
<keyword evidence="4" id="KW-0133">Cell shape</keyword>
<evidence type="ECO:0000256" key="3">
    <source>
        <dbReference type="ARBA" id="ARBA00022801"/>
    </source>
</evidence>
<dbReference type="GO" id="GO:0042834">
    <property type="term" value="F:peptidoglycan binding"/>
    <property type="evidence" value="ECO:0007669"/>
    <property type="project" value="InterPro"/>
</dbReference>
<evidence type="ECO:0000256" key="7">
    <source>
        <dbReference type="PIRSR" id="PIRSR618044-1"/>
    </source>
</evidence>
<feature type="active site" description="Acyl-ester intermediate" evidence="7">
    <location>
        <position position="64"/>
    </location>
</feature>
<keyword evidence="12" id="KW-0121">Carboxypeptidase</keyword>
<feature type="signal peptide" evidence="10">
    <location>
        <begin position="1"/>
        <end position="34"/>
    </location>
</feature>
<dbReference type="Proteomes" id="UP000633219">
    <property type="component" value="Unassembled WGS sequence"/>
</dbReference>
<dbReference type="InterPro" id="IPR018044">
    <property type="entry name" value="Peptidase_S11"/>
</dbReference>
<dbReference type="PANTHER" id="PTHR21581">
    <property type="entry name" value="D-ALANYL-D-ALANINE CARBOXYPEPTIDASE"/>
    <property type="match status" value="1"/>
</dbReference>
<feature type="binding site" evidence="8">
    <location>
        <position position="226"/>
    </location>
    <ligand>
        <name>substrate</name>
    </ligand>
</feature>
<evidence type="ECO:0000256" key="1">
    <source>
        <dbReference type="ARBA" id="ARBA00007164"/>
    </source>
</evidence>
<evidence type="ECO:0000256" key="10">
    <source>
        <dbReference type="SAM" id="SignalP"/>
    </source>
</evidence>
<evidence type="ECO:0000313" key="12">
    <source>
        <dbReference type="EMBL" id="MBL0375075.1"/>
    </source>
</evidence>
<dbReference type="Gene3D" id="3.40.710.10">
    <property type="entry name" value="DD-peptidase/beta-lactamase superfamily"/>
    <property type="match status" value="1"/>
</dbReference>
<dbReference type="GO" id="GO:0008360">
    <property type="term" value="P:regulation of cell shape"/>
    <property type="evidence" value="ECO:0007669"/>
    <property type="project" value="UniProtKB-KW"/>
</dbReference>
<dbReference type="GO" id="GO:0009252">
    <property type="term" value="P:peptidoglycan biosynthetic process"/>
    <property type="evidence" value="ECO:0007669"/>
    <property type="project" value="UniProtKB-KW"/>
</dbReference>
<sequence>MPYLRGKCVPLAKAFCTVVAAFSLSALVTVQAYAGPRPASIVIDVRTGEVMQSEDPDGLRYPASLTKMMTLYMVFDALESGRISLSSRVPVSKFAASQSPSKLGVRAGTTFTVEQGILALVTRSANDCATAFAEFLGGSEPRFGKMMTAKARTLGMNRTVYHNANGLPDARQVTTARDQARLGIALRKHYPQYYSYFSARSFKYGKQVIGNHNRLLGAVRGVDGIKTGFTRAAGFNLVTSAQVDGRSVVGVVMGGTSGRSRDAKMRKLIETYLPQAARRGGKADAMVSMKPKREMVETAYAEPERQSEALNVVAATNDLDLPHKGPMPEARYEASEQLTSAETTNSVPLIRTKTVKVTKVAALQAMPTENIPAAEPEESTRSISKVDTVTTASTTSKGWVIQVGTASGNEQAQVILQKVQDKGGKVLRSATPFTVAFAKGNEQLYRARFGGFADQDAAVSACKVLKKKGVSCWASLQ</sequence>
<keyword evidence="12" id="KW-0645">Protease</keyword>
<feature type="active site" description="Proton acceptor" evidence="7">
    <location>
        <position position="67"/>
    </location>
</feature>
<dbReference type="AlphaFoldDB" id="A0A936YWU8"/>
<gene>
    <name evidence="12" type="ORF">JJB09_23970</name>
</gene>
<dbReference type="Pfam" id="PF05036">
    <property type="entry name" value="SPOR"/>
    <property type="match status" value="1"/>
</dbReference>